<dbReference type="AlphaFoldDB" id="I0FER9"/>
<proteinExistence type="predicted"/>
<reference evidence="1 2" key="1">
    <citation type="journal article" date="2012" name="J. Bacteriol.">
        <title>Complete Genome Sequence of Borrelia crocidurae.</title>
        <authorList>
            <person name="Elbir H."/>
            <person name="Gimenez G."/>
            <person name="Robert C."/>
            <person name="Bergstrom S."/>
            <person name="Cutler S."/>
            <person name="Raoult D."/>
            <person name="Drancourt M."/>
        </authorList>
    </citation>
    <scope>NUCLEOTIDE SEQUENCE [LARGE SCALE GENOMIC DNA]</scope>
    <source>
        <strain evidence="1 2">Achema</strain>
        <plasmid evidence="2">unnamed23</plasmid>
    </source>
</reference>
<gene>
    <name evidence="1" type="ordered locus">Q7M_1218</name>
</gene>
<accession>I0FER9</accession>
<dbReference type="HOGENOM" id="CLU_3040949_0_0_12"/>
<organism evidence="1 2">
    <name type="scientific">Borrelia crocidurae (strain Achema)</name>
    <dbReference type="NCBI Taxonomy" id="1155096"/>
    <lineage>
        <taxon>Bacteria</taxon>
        <taxon>Pseudomonadati</taxon>
        <taxon>Spirochaetota</taxon>
        <taxon>Spirochaetia</taxon>
        <taxon>Spirochaetales</taxon>
        <taxon>Borreliaceae</taxon>
        <taxon>Borrelia</taxon>
    </lineage>
</organism>
<name>I0FER9_BORCA</name>
<geneLocation type="plasmid" evidence="2">
    <name>unnamed23</name>
</geneLocation>
<dbReference type="Proteomes" id="UP000005212">
    <property type="component" value="Plasmid unnamed23"/>
</dbReference>
<keyword evidence="1" id="KW-0614">Plasmid</keyword>
<evidence type="ECO:0000313" key="1">
    <source>
        <dbReference type="EMBL" id="AFI31975.1"/>
    </source>
</evidence>
<evidence type="ECO:0000313" key="2">
    <source>
        <dbReference type="Proteomes" id="UP000005212"/>
    </source>
</evidence>
<dbReference type="PATRIC" id="fig|1155096.3.peg.1222"/>
<protein>
    <submittedName>
        <fullName evidence="1">Uncharacterized protein</fullName>
    </submittedName>
</protein>
<reference evidence="2" key="2">
    <citation type="submission" date="2012-03" db="EMBL/GenBank/DDBJ databases">
        <title>Complete genome sequence of Borrelia crocidurae.</title>
        <authorList>
            <person name="Elbir H."/>
            <person name="Gimenez G."/>
            <person name="Robert C."/>
            <person name="Raoult D."/>
            <person name="Drancourt M."/>
        </authorList>
    </citation>
    <scope>NUCLEOTIDE SEQUENCE [LARGE SCALE GENOMIC DNA]</scope>
    <source>
        <strain evidence="2">Achema</strain>
        <plasmid evidence="2">unnamed23</plasmid>
    </source>
</reference>
<dbReference type="KEGG" id="bcw:Q7M_1218"/>
<sequence>MIRKIEYNYKFFYKKVGEESLAYVWLSFLFIVKQIKSRNRQEYSMIKNEIKCKN</sequence>
<dbReference type="EMBL" id="CP003449">
    <property type="protein sequence ID" value="AFI31975.1"/>
    <property type="molecule type" value="Genomic_DNA"/>
</dbReference>